<dbReference type="AlphaFoldDB" id="A0ABD3BMB6"/>
<evidence type="ECO:0000313" key="2">
    <source>
        <dbReference type="Proteomes" id="UP001632038"/>
    </source>
</evidence>
<accession>A0ABD3BMB6</accession>
<dbReference type="PANTHER" id="PTHR11439">
    <property type="entry name" value="GAG-POL-RELATED RETROTRANSPOSON"/>
    <property type="match status" value="1"/>
</dbReference>
<dbReference type="Proteomes" id="UP001632038">
    <property type="component" value="Unassembled WGS sequence"/>
</dbReference>
<organism evidence="1 2">
    <name type="scientific">Castilleja foliolosa</name>
    <dbReference type="NCBI Taxonomy" id="1961234"/>
    <lineage>
        <taxon>Eukaryota</taxon>
        <taxon>Viridiplantae</taxon>
        <taxon>Streptophyta</taxon>
        <taxon>Embryophyta</taxon>
        <taxon>Tracheophyta</taxon>
        <taxon>Spermatophyta</taxon>
        <taxon>Magnoliopsida</taxon>
        <taxon>eudicotyledons</taxon>
        <taxon>Gunneridae</taxon>
        <taxon>Pentapetalae</taxon>
        <taxon>asterids</taxon>
        <taxon>lamiids</taxon>
        <taxon>Lamiales</taxon>
        <taxon>Orobanchaceae</taxon>
        <taxon>Pedicularideae</taxon>
        <taxon>Castillejinae</taxon>
        <taxon>Castilleja</taxon>
    </lineage>
</organism>
<dbReference type="PANTHER" id="PTHR11439:SF470">
    <property type="entry name" value="CYSTEINE-RICH RLK (RECEPTOR-LIKE PROTEIN KINASE) 8"/>
    <property type="match status" value="1"/>
</dbReference>
<reference evidence="2" key="1">
    <citation type="journal article" date="2024" name="IScience">
        <title>Strigolactones Initiate the Formation of Haustorium-like Structures in Castilleja.</title>
        <authorList>
            <person name="Buerger M."/>
            <person name="Peterson D."/>
            <person name="Chory J."/>
        </authorList>
    </citation>
    <scope>NUCLEOTIDE SEQUENCE [LARGE SCALE GENOMIC DNA]</scope>
</reference>
<dbReference type="EMBL" id="JAVIJP010000080">
    <property type="protein sequence ID" value="KAL3618621.1"/>
    <property type="molecule type" value="Genomic_DNA"/>
</dbReference>
<sequence length="467" mass="51923">MVFSQPLWMPTISNPSHKLSPPKTVFPMPVWKISGIRIMDRFGSVSAAGLSSKNNAATILTSCSARKHGCTIGQTSALSFAGSGAMAGLSFAGSGAMGGKLRIPTAPAFPLRSIRDAKVLKLFAMTIREIDNTVNYVLLEAAILSSSFRCLPRPNKSLEVVIAGANASHKPYCWKQEMFWVEGGCMERRRGRLVRDCLTHIFQTSKLGLIQMCRGRVLDGSSAVKAGFYSRCLWIVILFRGKGRLLQQYIESGVVVLHLCLAQELYMRAERVTLLQNFLKQCDEANQREYSKRFLHLSPLDLSKHAECDEATYDEIDWASCQDTRKSTTGFCVFIGHSLISWKAKKQSTISRSSAEAEYRSMSMVASEITLIAQLLDDLQVNVPKKLLFCDNLAAVHIASNHSYHERTKHIEIDCHFIREKVASGFIKLMSVPSKDQLADLFTKALPSAVFNHIVGKMELCNIYVPS</sequence>
<proteinExistence type="predicted"/>
<evidence type="ECO:0008006" key="3">
    <source>
        <dbReference type="Google" id="ProtNLM"/>
    </source>
</evidence>
<keyword evidence="2" id="KW-1185">Reference proteome</keyword>
<name>A0ABD3BMB6_9LAMI</name>
<protein>
    <recommendedName>
        <fullName evidence="3">Copia protein</fullName>
    </recommendedName>
</protein>
<evidence type="ECO:0000313" key="1">
    <source>
        <dbReference type="EMBL" id="KAL3618621.1"/>
    </source>
</evidence>
<comment type="caution">
    <text evidence="1">The sequence shown here is derived from an EMBL/GenBank/DDBJ whole genome shotgun (WGS) entry which is preliminary data.</text>
</comment>
<dbReference type="CDD" id="cd09272">
    <property type="entry name" value="RNase_HI_RT_Ty1"/>
    <property type="match status" value="1"/>
</dbReference>
<gene>
    <name evidence="1" type="ORF">CASFOL_037703</name>
</gene>